<evidence type="ECO:0000256" key="1">
    <source>
        <dbReference type="SAM" id="MobiDB-lite"/>
    </source>
</evidence>
<comment type="caution">
    <text evidence="2">The sequence shown here is derived from an EMBL/GenBank/DDBJ whole genome shotgun (WGS) entry which is preliminary data.</text>
</comment>
<accession>A0A834SC58</accession>
<reference evidence="2" key="1">
    <citation type="journal article" date="2018" name="BMC Genomics">
        <title>Comparative genomics of the wheat fungal pathogen Pyrenophora tritici-repentis reveals chromosomal variations and genome plasticity.</title>
        <authorList>
            <person name="Moolhuijzen P."/>
            <person name="See P.T."/>
            <person name="Hane J.K."/>
            <person name="Shi G."/>
            <person name="Liu Z."/>
            <person name="Oliver R.P."/>
            <person name="Moffat C.S."/>
        </authorList>
    </citation>
    <scope>NUCLEOTIDE SEQUENCE [LARGE SCALE GENOMIC DNA]</scope>
    <source>
        <strain evidence="2">M4</strain>
    </source>
</reference>
<sequence length="585" mass="68297">MVYSDKRETRNSLLVDLSNIVMLDNMNPNDYTSIPQQVKENSHETPPYVSFGDNGTTASLNAFGELIHISQAHESSRSGFFCVDLAKTPEPWFVQERTEALMNANKSFGEGMYTYTTSSANIPEESTATRLEFIHDRWPLLTTEYGHATLKVLHVAFKNTVFQQFQWSTEESSVEFPMDSTSKCHPELYEDQKSRDKYWHRTFEVPYALWQFRDSATSQSVTNKQSNQNRTDLHSHPNPQGLDLSSIHMEMKRWTPFNNFIVQLSIVELLDEWLYKFSSMFTDKSAPEDLEIIKDAISGPQVVVIDIPKVDGKITTEDPTSDIRLLEIGDMYKKPREKRTVQKSKKRLIWIVNPNLDTRKIYCTTSAKGETDYLDFFFQRHVDKCKYVSDEVTATANLWTTEFHLSSYRLSNRANDREETSVMFLGDNNLLMEREGAGFRFVGDFFDRYWTCHVLEISLQHHSNDSTRLYYSFKEHRNDTELEVEDACKSLKDILELKNLNLDFYQHKKPWRQRKVLELLLADQMLKKIEQRYRGIIQEMCHHLEQLNPRPNKKEKISEANMVSISIELFSKQMSNGTYSTFCKT</sequence>
<dbReference type="KEGG" id="ptrr:6338623"/>
<evidence type="ECO:0000313" key="3">
    <source>
        <dbReference type="Proteomes" id="UP000245464"/>
    </source>
</evidence>
<proteinExistence type="predicted"/>
<evidence type="ECO:0000313" key="2">
    <source>
        <dbReference type="EMBL" id="KAF7578480.1"/>
    </source>
</evidence>
<feature type="compositionally biased region" description="Polar residues" evidence="1">
    <location>
        <begin position="220"/>
        <end position="230"/>
    </location>
</feature>
<dbReference type="RefSeq" id="XP_001932468.2">
    <property type="nucleotide sequence ID" value="XM_001932433.2"/>
</dbReference>
<dbReference type="AlphaFoldDB" id="A0A834SC58"/>
<feature type="region of interest" description="Disordered" evidence="1">
    <location>
        <begin position="220"/>
        <end position="241"/>
    </location>
</feature>
<dbReference type="Proteomes" id="UP000245464">
    <property type="component" value="Chromosome 1"/>
</dbReference>
<organism evidence="2 3">
    <name type="scientific">Pyrenophora tritici-repentis</name>
    <dbReference type="NCBI Taxonomy" id="45151"/>
    <lineage>
        <taxon>Eukaryota</taxon>
        <taxon>Fungi</taxon>
        <taxon>Dikarya</taxon>
        <taxon>Ascomycota</taxon>
        <taxon>Pezizomycotina</taxon>
        <taxon>Dothideomycetes</taxon>
        <taxon>Pleosporomycetidae</taxon>
        <taxon>Pleosporales</taxon>
        <taxon>Pleosporineae</taxon>
        <taxon>Pleosporaceae</taxon>
        <taxon>Pyrenophora</taxon>
    </lineage>
</organism>
<name>A0A834SC58_9PLEO</name>
<protein>
    <submittedName>
        <fullName evidence="2">Uncharacterized protein</fullName>
    </submittedName>
</protein>
<gene>
    <name evidence="2" type="ORF">PtrM4_027200</name>
</gene>
<dbReference type="EMBL" id="NQIK02000001">
    <property type="protein sequence ID" value="KAF7578480.1"/>
    <property type="molecule type" value="Genomic_DNA"/>
</dbReference>
<dbReference type="GeneID" id="6338623"/>